<keyword evidence="7" id="KW-1185">Reference proteome</keyword>
<comment type="subcellular location">
    <subcellularLocation>
        <location evidence="1">Cytoplasm</location>
    </subcellularLocation>
</comment>
<dbReference type="InterPro" id="IPR014025">
    <property type="entry name" value="Glutaredoxin_subgr"/>
</dbReference>
<dbReference type="Proteomes" id="UP000295252">
    <property type="component" value="Chromosome IV"/>
</dbReference>
<evidence type="ECO:0000256" key="2">
    <source>
        <dbReference type="ARBA" id="ARBA00007568"/>
    </source>
</evidence>
<dbReference type="OrthoDB" id="418495at2759"/>
<proteinExistence type="inferred from homology"/>
<dbReference type="Pfam" id="PF00462">
    <property type="entry name" value="Glutaredoxin"/>
    <property type="match status" value="1"/>
</dbReference>
<dbReference type="PRINTS" id="PR00160">
    <property type="entry name" value="GLUTAREDOXIN"/>
</dbReference>
<dbReference type="InterPro" id="IPR011905">
    <property type="entry name" value="GlrX-like_pln_2"/>
</dbReference>
<dbReference type="SUPFAM" id="SSF52833">
    <property type="entry name" value="Thioredoxin-like"/>
    <property type="match status" value="1"/>
</dbReference>
<sequence length="102" mass="11220">MGVVTKLGSENPVVIFSKSNCGMCHTIKTLINNFGANPKVYEIDQHQDGQKMERELLRLGQEPSVPTVFIGKEMIGGSDEVIGLNVKGELKPLLIRAKAIWI</sequence>
<dbReference type="InParanoid" id="A0A068TKR4"/>
<dbReference type="Gene3D" id="3.40.30.10">
    <property type="entry name" value="Glutaredoxin"/>
    <property type="match status" value="1"/>
</dbReference>
<dbReference type="InterPro" id="IPR036249">
    <property type="entry name" value="Thioredoxin-like_sf"/>
</dbReference>
<protein>
    <recommendedName>
        <fullName evidence="5">Glutaredoxin domain-containing protein</fullName>
    </recommendedName>
</protein>
<evidence type="ECO:0000256" key="4">
    <source>
        <dbReference type="ARBA" id="ARBA00023284"/>
    </source>
</evidence>
<evidence type="ECO:0000256" key="1">
    <source>
        <dbReference type="ARBA" id="ARBA00004496"/>
    </source>
</evidence>
<comment type="similarity">
    <text evidence="2">Belongs to the glutaredoxin family. CC-type subfamily.</text>
</comment>
<dbReference type="EMBL" id="HG739085">
    <property type="protein sequence ID" value="CDO96905.1"/>
    <property type="molecule type" value="Genomic_DNA"/>
</dbReference>
<name>A0A068TKR4_COFCA</name>
<keyword evidence="4" id="KW-0676">Redox-active center</keyword>
<evidence type="ECO:0000259" key="5">
    <source>
        <dbReference type="Pfam" id="PF00462"/>
    </source>
</evidence>
<keyword evidence="3" id="KW-0963">Cytoplasm</keyword>
<dbReference type="PANTHER" id="PTHR10168">
    <property type="entry name" value="GLUTAREDOXIN"/>
    <property type="match status" value="1"/>
</dbReference>
<gene>
    <name evidence="6" type="ORF">GSCOC_T00014084001</name>
</gene>
<dbReference type="CDD" id="cd03419">
    <property type="entry name" value="GRX_GRXh_1_2_like"/>
    <property type="match status" value="1"/>
</dbReference>
<feature type="domain" description="Glutaredoxin" evidence="5">
    <location>
        <begin position="13"/>
        <end position="75"/>
    </location>
</feature>
<evidence type="ECO:0000313" key="6">
    <source>
        <dbReference type="EMBL" id="CDO96905.1"/>
    </source>
</evidence>
<evidence type="ECO:0000256" key="3">
    <source>
        <dbReference type="ARBA" id="ARBA00022490"/>
    </source>
</evidence>
<reference evidence="7" key="1">
    <citation type="journal article" date="2014" name="Science">
        <title>The coffee genome provides insight into the convergent evolution of caffeine biosynthesis.</title>
        <authorList>
            <person name="Denoeud F."/>
            <person name="Carretero-Paulet L."/>
            <person name="Dereeper A."/>
            <person name="Droc G."/>
            <person name="Guyot R."/>
            <person name="Pietrella M."/>
            <person name="Zheng C."/>
            <person name="Alberti A."/>
            <person name="Anthony F."/>
            <person name="Aprea G."/>
            <person name="Aury J.M."/>
            <person name="Bento P."/>
            <person name="Bernard M."/>
            <person name="Bocs S."/>
            <person name="Campa C."/>
            <person name="Cenci A."/>
            <person name="Combes M.C."/>
            <person name="Crouzillat D."/>
            <person name="Da Silva C."/>
            <person name="Daddiego L."/>
            <person name="De Bellis F."/>
            <person name="Dussert S."/>
            <person name="Garsmeur O."/>
            <person name="Gayraud T."/>
            <person name="Guignon V."/>
            <person name="Jahn K."/>
            <person name="Jamilloux V."/>
            <person name="Joet T."/>
            <person name="Labadie K."/>
            <person name="Lan T."/>
            <person name="Leclercq J."/>
            <person name="Lepelley M."/>
            <person name="Leroy T."/>
            <person name="Li L.T."/>
            <person name="Librado P."/>
            <person name="Lopez L."/>
            <person name="Munoz A."/>
            <person name="Noel B."/>
            <person name="Pallavicini A."/>
            <person name="Perrotta G."/>
            <person name="Poncet V."/>
            <person name="Pot D."/>
            <person name="Priyono X."/>
            <person name="Rigoreau M."/>
            <person name="Rouard M."/>
            <person name="Rozas J."/>
            <person name="Tranchant-Dubreuil C."/>
            <person name="VanBuren R."/>
            <person name="Zhang Q."/>
            <person name="Andrade A.C."/>
            <person name="Argout X."/>
            <person name="Bertrand B."/>
            <person name="de Kochko A."/>
            <person name="Graziosi G."/>
            <person name="Henry R.J."/>
            <person name="Jayarama X."/>
            <person name="Ming R."/>
            <person name="Nagai C."/>
            <person name="Rounsley S."/>
            <person name="Sankoff D."/>
            <person name="Giuliano G."/>
            <person name="Albert V.A."/>
            <person name="Wincker P."/>
            <person name="Lashermes P."/>
        </authorList>
    </citation>
    <scope>NUCLEOTIDE SEQUENCE [LARGE SCALE GENOMIC DNA]</scope>
    <source>
        <strain evidence="7">cv. DH200-94</strain>
    </source>
</reference>
<dbReference type="NCBIfam" id="TIGR02189">
    <property type="entry name" value="GlrX-like_plant"/>
    <property type="match status" value="1"/>
</dbReference>
<dbReference type="OMA" id="CAISHSV"/>
<dbReference type="PhylomeDB" id="A0A068TKR4"/>
<dbReference type="AlphaFoldDB" id="A0A068TKR4"/>
<accession>A0A068TKR4</accession>
<dbReference type="STRING" id="49390.A0A068TKR4"/>
<dbReference type="InterPro" id="IPR002109">
    <property type="entry name" value="Glutaredoxin"/>
</dbReference>
<dbReference type="Gramene" id="CDO96905">
    <property type="protein sequence ID" value="CDO96905"/>
    <property type="gene ID" value="GSCOC_T00014084001"/>
</dbReference>
<organism evidence="6 7">
    <name type="scientific">Coffea canephora</name>
    <name type="common">Robusta coffee</name>
    <dbReference type="NCBI Taxonomy" id="49390"/>
    <lineage>
        <taxon>Eukaryota</taxon>
        <taxon>Viridiplantae</taxon>
        <taxon>Streptophyta</taxon>
        <taxon>Embryophyta</taxon>
        <taxon>Tracheophyta</taxon>
        <taxon>Spermatophyta</taxon>
        <taxon>Magnoliopsida</taxon>
        <taxon>eudicotyledons</taxon>
        <taxon>Gunneridae</taxon>
        <taxon>Pentapetalae</taxon>
        <taxon>asterids</taxon>
        <taxon>lamiids</taxon>
        <taxon>Gentianales</taxon>
        <taxon>Rubiaceae</taxon>
        <taxon>Ixoroideae</taxon>
        <taxon>Gardenieae complex</taxon>
        <taxon>Bertiereae - Coffeeae clade</taxon>
        <taxon>Coffeeae</taxon>
        <taxon>Coffea</taxon>
    </lineage>
</organism>
<evidence type="ECO:0000313" key="7">
    <source>
        <dbReference type="Proteomes" id="UP000295252"/>
    </source>
</evidence>
<dbReference type="GO" id="GO:0005737">
    <property type="term" value="C:cytoplasm"/>
    <property type="evidence" value="ECO:0007669"/>
    <property type="project" value="UniProtKB-SubCell"/>
</dbReference>
<dbReference type="PROSITE" id="PS51354">
    <property type="entry name" value="GLUTAREDOXIN_2"/>
    <property type="match status" value="1"/>
</dbReference>